<dbReference type="Proteomes" id="UP000593561">
    <property type="component" value="Unassembled WGS sequence"/>
</dbReference>
<evidence type="ECO:0000313" key="2">
    <source>
        <dbReference type="Proteomes" id="UP000593561"/>
    </source>
</evidence>
<keyword evidence="2" id="KW-1185">Reference proteome</keyword>
<evidence type="ECO:0000313" key="1">
    <source>
        <dbReference type="EMBL" id="MBA0636798.1"/>
    </source>
</evidence>
<gene>
    <name evidence="1" type="ORF">Godav_029711</name>
</gene>
<dbReference type="AlphaFoldDB" id="A0A7J8TF32"/>
<name>A0A7J8TF32_GOSDV</name>
<protein>
    <submittedName>
        <fullName evidence="1">Uncharacterized protein</fullName>
    </submittedName>
</protein>
<proteinExistence type="predicted"/>
<comment type="caution">
    <text evidence="1">The sequence shown here is derived from an EMBL/GenBank/DDBJ whole genome shotgun (WGS) entry which is preliminary data.</text>
</comment>
<organism evidence="1 2">
    <name type="scientific">Gossypium davidsonii</name>
    <name type="common">Davidson's cotton</name>
    <name type="synonym">Gossypium klotzschianum subsp. davidsonii</name>
    <dbReference type="NCBI Taxonomy" id="34287"/>
    <lineage>
        <taxon>Eukaryota</taxon>
        <taxon>Viridiplantae</taxon>
        <taxon>Streptophyta</taxon>
        <taxon>Embryophyta</taxon>
        <taxon>Tracheophyta</taxon>
        <taxon>Spermatophyta</taxon>
        <taxon>Magnoliopsida</taxon>
        <taxon>eudicotyledons</taxon>
        <taxon>Gunneridae</taxon>
        <taxon>Pentapetalae</taxon>
        <taxon>rosids</taxon>
        <taxon>malvids</taxon>
        <taxon>Malvales</taxon>
        <taxon>Malvaceae</taxon>
        <taxon>Malvoideae</taxon>
        <taxon>Gossypium</taxon>
    </lineage>
</organism>
<reference evidence="1 2" key="1">
    <citation type="journal article" date="2019" name="Genome Biol. Evol.">
        <title>Insights into the evolution of the New World diploid cottons (Gossypium, subgenus Houzingenia) based on genome sequencing.</title>
        <authorList>
            <person name="Grover C.E."/>
            <person name="Arick M.A. 2nd"/>
            <person name="Thrash A."/>
            <person name="Conover J.L."/>
            <person name="Sanders W.S."/>
            <person name="Peterson D.G."/>
            <person name="Frelichowski J.E."/>
            <person name="Scheffler J.A."/>
            <person name="Scheffler B.E."/>
            <person name="Wendel J.F."/>
        </authorList>
    </citation>
    <scope>NUCLEOTIDE SEQUENCE [LARGE SCALE GENOMIC DNA]</scope>
    <source>
        <strain evidence="1">27</strain>
        <tissue evidence="1">Leaf</tissue>
    </source>
</reference>
<accession>A0A7J8TF32</accession>
<dbReference type="EMBL" id="JABFAC010247204">
    <property type="protein sequence ID" value="MBA0636798.1"/>
    <property type="molecule type" value="Genomic_DNA"/>
</dbReference>
<sequence>MGFIKINFDATVGEDKIGFGTIIRDEEGF</sequence>